<accession>E9SAJ7</accession>
<dbReference type="InterPro" id="IPR012902">
    <property type="entry name" value="N_methyl_site"/>
</dbReference>
<feature type="signal peptide" evidence="1">
    <location>
        <begin position="1"/>
        <end position="23"/>
    </location>
</feature>
<proteinExistence type="predicted"/>
<dbReference type="AlphaFoldDB" id="E9SAJ7"/>
<feature type="chain" id="PRO_5039679908" evidence="1">
    <location>
        <begin position="24"/>
        <end position="242"/>
    </location>
</feature>
<comment type="caution">
    <text evidence="2">The sequence shown here is derived from an EMBL/GenBank/DDBJ whole genome shotgun (WGS) entry which is preliminary data.</text>
</comment>
<keyword evidence="1" id="KW-0732">Signal</keyword>
<dbReference type="PROSITE" id="PS51257">
    <property type="entry name" value="PROKAR_LIPOPROTEIN"/>
    <property type="match status" value="1"/>
</dbReference>
<name>E9SAJ7_RUMAL</name>
<dbReference type="STRING" id="246199.CUS_7959"/>
<dbReference type="EMBL" id="ADKM02000062">
    <property type="protein sequence ID" value="EGC03742.1"/>
    <property type="molecule type" value="Genomic_DNA"/>
</dbReference>
<dbReference type="Pfam" id="PF07963">
    <property type="entry name" value="N_methyl"/>
    <property type="match status" value="1"/>
</dbReference>
<gene>
    <name evidence="2" type="ORF">CUS_7959</name>
</gene>
<evidence type="ECO:0000313" key="2">
    <source>
        <dbReference type="EMBL" id="EGC03742.1"/>
    </source>
</evidence>
<evidence type="ECO:0000313" key="3">
    <source>
        <dbReference type="Proteomes" id="UP000004259"/>
    </source>
</evidence>
<dbReference type="Proteomes" id="UP000004259">
    <property type="component" value="Unassembled WGS sequence"/>
</dbReference>
<dbReference type="RefSeq" id="WP_002848652.1">
    <property type="nucleotide sequence ID" value="NZ_ADKM02000062.1"/>
</dbReference>
<dbReference type="eggNOG" id="ENOG50324EN">
    <property type="taxonomic scope" value="Bacteria"/>
</dbReference>
<dbReference type="NCBIfam" id="TIGR02532">
    <property type="entry name" value="IV_pilin_GFxxxE"/>
    <property type="match status" value="1"/>
</dbReference>
<dbReference type="OrthoDB" id="1820654at2"/>
<sequence>MKKNNKGMTLVECIIAMAVFAVATTGFTMAATSCIRAQIKSHARNRIANEQTTNLEHFSNYSKVIDPTLLNVKEMPEKYGVSFDFGTIKVVNKDVYGYTALADPEDKTYQLSFISPIERVTVLPGEWWITIYNADPTDKSFDIYAQPGFIFFNNEKEDAGTESLDRIYPANGGMRKIGIRNISGDNSSALVISDNSTKSQTINLVDYATEKNTDNTAGYVSIYYENGEFVNKETYESNHAGE</sequence>
<evidence type="ECO:0000256" key="1">
    <source>
        <dbReference type="SAM" id="SignalP"/>
    </source>
</evidence>
<keyword evidence="3" id="KW-1185">Reference proteome</keyword>
<organism evidence="2 3">
    <name type="scientific">Ruminococcus albus 8</name>
    <dbReference type="NCBI Taxonomy" id="246199"/>
    <lineage>
        <taxon>Bacteria</taxon>
        <taxon>Bacillati</taxon>
        <taxon>Bacillota</taxon>
        <taxon>Clostridia</taxon>
        <taxon>Eubacteriales</taxon>
        <taxon>Oscillospiraceae</taxon>
        <taxon>Ruminococcus</taxon>
    </lineage>
</organism>
<reference evidence="2 3" key="1">
    <citation type="submission" date="2011-02" db="EMBL/GenBank/DDBJ databases">
        <authorList>
            <person name="Nelson K.E."/>
            <person name="Sutton G."/>
            <person name="Torralba M."/>
            <person name="Durkin S."/>
            <person name="Harkins D."/>
            <person name="Montgomery R."/>
            <person name="Ziemer C."/>
            <person name="Klaassens E."/>
            <person name="Ocuiv P."/>
            <person name="Morrison M."/>
        </authorList>
    </citation>
    <scope>NUCLEOTIDE SEQUENCE [LARGE SCALE GENOMIC DNA]</scope>
    <source>
        <strain evidence="2 3">8</strain>
    </source>
</reference>
<protein>
    <submittedName>
        <fullName evidence="2">Prepilin-type cleavage/methylation N-terminal domain protein</fullName>
    </submittedName>
</protein>